<dbReference type="NCBIfam" id="NF040586">
    <property type="entry name" value="FxSxx_TPR"/>
    <property type="match status" value="1"/>
</dbReference>
<dbReference type="PANTHER" id="PTHR46082">
    <property type="entry name" value="ATP/GTP-BINDING PROTEIN-RELATED"/>
    <property type="match status" value="1"/>
</dbReference>
<organism evidence="4 5">
    <name type="scientific">Cadophora malorum</name>
    <dbReference type="NCBI Taxonomy" id="108018"/>
    <lineage>
        <taxon>Eukaryota</taxon>
        <taxon>Fungi</taxon>
        <taxon>Dikarya</taxon>
        <taxon>Ascomycota</taxon>
        <taxon>Pezizomycotina</taxon>
        <taxon>Leotiomycetes</taxon>
        <taxon>Helotiales</taxon>
        <taxon>Ploettnerulaceae</taxon>
        <taxon>Cadophora</taxon>
    </lineage>
</organism>
<dbReference type="SMART" id="SM00028">
    <property type="entry name" value="TPR"/>
    <property type="match status" value="7"/>
</dbReference>
<dbReference type="PANTHER" id="PTHR46082:SF6">
    <property type="entry name" value="AAA+ ATPASE DOMAIN-CONTAINING PROTEIN-RELATED"/>
    <property type="match status" value="1"/>
</dbReference>
<dbReference type="SUPFAM" id="SSF48452">
    <property type="entry name" value="TPR-like"/>
    <property type="match status" value="4"/>
</dbReference>
<reference evidence="4" key="1">
    <citation type="submission" date="2021-02" db="EMBL/GenBank/DDBJ databases">
        <title>Genome sequence Cadophora malorum strain M34.</title>
        <authorList>
            <person name="Stefanovic E."/>
            <person name="Vu D."/>
            <person name="Scully C."/>
            <person name="Dijksterhuis J."/>
            <person name="Roader J."/>
            <person name="Houbraken J."/>
        </authorList>
    </citation>
    <scope>NUCLEOTIDE SEQUENCE</scope>
    <source>
        <strain evidence="4">M34</strain>
    </source>
</reference>
<dbReference type="PRINTS" id="PR00381">
    <property type="entry name" value="KINESINLIGHT"/>
</dbReference>
<evidence type="ECO:0000313" key="5">
    <source>
        <dbReference type="Proteomes" id="UP000664132"/>
    </source>
</evidence>
<dbReference type="AlphaFoldDB" id="A0A8H7W7K5"/>
<accession>A0A8H7W7K5</accession>
<dbReference type="InterPro" id="IPR056681">
    <property type="entry name" value="DUF7779"/>
</dbReference>
<comment type="caution">
    <text evidence="4">The sequence shown here is derived from an EMBL/GenBank/DDBJ whole genome shotgun (WGS) entry which is preliminary data.</text>
</comment>
<evidence type="ECO:0000259" key="3">
    <source>
        <dbReference type="Pfam" id="PF25000"/>
    </source>
</evidence>
<dbReference type="Pfam" id="PF00931">
    <property type="entry name" value="NB-ARC"/>
    <property type="match status" value="1"/>
</dbReference>
<protein>
    <recommendedName>
        <fullName evidence="6">Kinesin light chain</fullName>
    </recommendedName>
</protein>
<dbReference type="InterPro" id="IPR019734">
    <property type="entry name" value="TPR_rpt"/>
</dbReference>
<dbReference type="Pfam" id="PF06985">
    <property type="entry name" value="HET"/>
    <property type="match status" value="1"/>
</dbReference>
<feature type="domain" description="NB-ARC" evidence="1">
    <location>
        <begin position="266"/>
        <end position="437"/>
    </location>
</feature>
<dbReference type="InterPro" id="IPR002182">
    <property type="entry name" value="NB-ARC"/>
</dbReference>
<feature type="domain" description="DUF7779" evidence="3">
    <location>
        <begin position="526"/>
        <end position="624"/>
    </location>
</feature>
<evidence type="ECO:0000313" key="4">
    <source>
        <dbReference type="EMBL" id="KAG4415243.1"/>
    </source>
</evidence>
<dbReference type="Pfam" id="PF13424">
    <property type="entry name" value="TPR_12"/>
    <property type="match status" value="5"/>
</dbReference>
<gene>
    <name evidence="4" type="ORF">IFR04_011600</name>
</gene>
<name>A0A8H7W7K5_9HELO</name>
<dbReference type="EMBL" id="JAFJYH010000229">
    <property type="protein sequence ID" value="KAG4415243.1"/>
    <property type="molecule type" value="Genomic_DNA"/>
</dbReference>
<dbReference type="OrthoDB" id="1658288at2759"/>
<dbReference type="Proteomes" id="UP000664132">
    <property type="component" value="Unassembled WGS sequence"/>
</dbReference>
<dbReference type="Pfam" id="PF25000">
    <property type="entry name" value="DUF7779"/>
    <property type="match status" value="1"/>
</dbReference>
<evidence type="ECO:0008006" key="6">
    <source>
        <dbReference type="Google" id="ProtNLM"/>
    </source>
</evidence>
<sequence length="1210" mass="135995">MRLLKLTESGDFCLTTFHSGEIPPYAILSHTWGPSSEEVTFADLGSNREKGRAGYQKLQICGNKALEDGLSYFWVDACCINKTSSTELSEAINSMFRWYQNATRCYVYLSDIVVNEADPSGDHYQPTWHSSFRNSRWFTRGWTLQELLAPTSVHFLSRDGKVLGDKLSLATQIHDITGIPITALRGAPLSTFSVEDRLRWAESRLTTRPEDKAYSLLGLFGVYMPLIYGEGEEHAYRRLEQVIARTIGHAFFNVPFQRDQEFVGREELLERMEQKLDKQGTTIALCGLGGVGKSQLAIEYAYRARNRRPGLSVFWIHASNLARFEQSYRNIADLAKIPGREDPKANIYQLVRDWLQHIIEHPWILVLDDFEKFELQTSHLKSQTSLSIPFNYLPSSEQGKIIITSRNSAAVRTVVEASDVIQIEPMDPLEASALLHSSMTVSIVESNASELVARLEFIPLAIVQAAAFISKRSPRYSIRQYLEDFQGDERKMARLLGSDFGDPRRDSSAINPILTTWHISFMEIRTSRQSAADVLSLMSFFDPEGIPAALIGRYRESSEVVGTDIHGTEDDEAKAEALMLLAGSSSDFEFEEDIRALREYSFVSTKTDEDELTMHRLVQLGLRNWLEIEGQFNRWQEEYIAILAKEFPTGNYENWKRCQQLFPHAKAATLLRPSSQSSRRQWATLLYNVAWYAWKRGLFADAEAMSAQSMTEREEILGPVHPETLESMAIQGLVLESLGRWKDAEQLQMKVMETSAKSFGPDHPSTLTAKNNLASTYLDQGRWEEAEKIQVEVMEECSRALGKEHPDTLNSIANLAFTYKMLGRTESALTLYSAYLETTSKTLGPEHPETIASMANLASILADRGQLSEAETIAREAFASREKIMGHEHPDTITSLANLASICRNQGRLDEAFAMETRVLEVTSRVSGEKHPDTLTSMSNLAATCFNLGRWGEAEALQARAMETSTKVLGDEHPSTLTSMSNLAATFTNQGRFTEAMGLQTRVLDTYKRILGEEHPDTLASMHNLAFAMHEIGKLEEAEKIYSSVVETRKKMFGKEHPSTLTTMANLAVLYRDEGRWKDAESLLVTVMELRTQVLGEDHPSTLSSTASLASTYREEGRLKEAEELGLRVMEARRKFLGTEHPDTLSSMHNVAWTKKDLDQPAAAIKLMEECVGLRVKTLGPTHPTSESAYKLLAQWKQEEAKSGSLLGGS</sequence>
<proteinExistence type="predicted"/>
<dbReference type="InterPro" id="IPR053137">
    <property type="entry name" value="NLR-like"/>
</dbReference>
<evidence type="ECO:0000259" key="2">
    <source>
        <dbReference type="Pfam" id="PF06985"/>
    </source>
</evidence>
<dbReference type="SUPFAM" id="SSF52540">
    <property type="entry name" value="P-loop containing nucleoside triphosphate hydrolases"/>
    <property type="match status" value="1"/>
</dbReference>
<keyword evidence="5" id="KW-1185">Reference proteome</keyword>
<dbReference type="GO" id="GO:0043531">
    <property type="term" value="F:ADP binding"/>
    <property type="evidence" value="ECO:0007669"/>
    <property type="project" value="InterPro"/>
</dbReference>
<dbReference type="InterPro" id="IPR027417">
    <property type="entry name" value="P-loop_NTPase"/>
</dbReference>
<dbReference type="Gene3D" id="3.40.50.300">
    <property type="entry name" value="P-loop containing nucleotide triphosphate hydrolases"/>
    <property type="match status" value="1"/>
</dbReference>
<dbReference type="InterPro" id="IPR011990">
    <property type="entry name" value="TPR-like_helical_dom_sf"/>
</dbReference>
<evidence type="ECO:0000259" key="1">
    <source>
        <dbReference type="Pfam" id="PF00931"/>
    </source>
</evidence>
<dbReference type="InterPro" id="IPR010730">
    <property type="entry name" value="HET"/>
</dbReference>
<dbReference type="Pfam" id="PF13374">
    <property type="entry name" value="TPR_10"/>
    <property type="match status" value="2"/>
</dbReference>
<dbReference type="Gene3D" id="1.25.40.10">
    <property type="entry name" value="Tetratricopeptide repeat domain"/>
    <property type="match status" value="4"/>
</dbReference>
<feature type="domain" description="Heterokaryon incompatibility" evidence="2">
    <location>
        <begin position="25"/>
        <end position="111"/>
    </location>
</feature>